<reference evidence="12" key="1">
    <citation type="submission" date="2017-11" db="EMBL/GenBank/DDBJ databases">
        <authorList>
            <person name="Zhu W."/>
        </authorList>
    </citation>
    <scope>NUCLEOTIDE SEQUENCE [LARGE SCALE GENOMIC DNA]</scope>
    <source>
        <strain evidence="12">CAU 1051</strain>
    </source>
</reference>
<evidence type="ECO:0000256" key="8">
    <source>
        <dbReference type="ARBA" id="ARBA00023316"/>
    </source>
</evidence>
<evidence type="ECO:0000256" key="7">
    <source>
        <dbReference type="ARBA" id="ARBA00022984"/>
    </source>
</evidence>
<dbReference type="Gene3D" id="1.10.101.10">
    <property type="entry name" value="PGBD-like superfamily/PGBD"/>
    <property type="match status" value="1"/>
</dbReference>
<proteinExistence type="inferred from homology"/>
<dbReference type="GO" id="GO:0016757">
    <property type="term" value="F:glycosyltransferase activity"/>
    <property type="evidence" value="ECO:0007669"/>
    <property type="project" value="UniProtKB-KW"/>
</dbReference>
<dbReference type="Proteomes" id="UP000256520">
    <property type="component" value="Unassembled WGS sequence"/>
</dbReference>
<comment type="pathway">
    <text evidence="1 9">Cell wall biogenesis; peptidoglycan biosynthesis.</text>
</comment>
<dbReference type="GO" id="GO:0008360">
    <property type="term" value="P:regulation of cell shape"/>
    <property type="evidence" value="ECO:0007669"/>
    <property type="project" value="UniProtKB-UniRule"/>
</dbReference>
<dbReference type="PANTHER" id="PTHR30582">
    <property type="entry name" value="L,D-TRANSPEPTIDASE"/>
    <property type="match status" value="1"/>
</dbReference>
<dbReference type="GO" id="GO:0005576">
    <property type="term" value="C:extracellular region"/>
    <property type="evidence" value="ECO:0007669"/>
    <property type="project" value="TreeGrafter"/>
</dbReference>
<dbReference type="GO" id="GO:0071555">
    <property type="term" value="P:cell wall organization"/>
    <property type="evidence" value="ECO:0007669"/>
    <property type="project" value="UniProtKB-UniRule"/>
</dbReference>
<keyword evidence="6 9" id="KW-0133">Cell shape</keyword>
<dbReference type="OrthoDB" id="9787225at2"/>
<keyword evidence="5" id="KW-0378">Hydrolase</keyword>
<dbReference type="InterPro" id="IPR038063">
    <property type="entry name" value="Transpep_catalytic_dom"/>
</dbReference>
<dbReference type="InterPro" id="IPR005490">
    <property type="entry name" value="LD_TPept_cat_dom"/>
</dbReference>
<organism evidence="11 12">
    <name type="scientific">Oceanobacillus chungangensis</name>
    <dbReference type="NCBI Taxonomy" id="1229152"/>
    <lineage>
        <taxon>Bacteria</taxon>
        <taxon>Bacillati</taxon>
        <taxon>Bacillota</taxon>
        <taxon>Bacilli</taxon>
        <taxon>Bacillales</taxon>
        <taxon>Bacillaceae</taxon>
        <taxon>Oceanobacillus</taxon>
    </lineage>
</organism>
<name>A0A3D8PXI1_9BACI</name>
<dbReference type="UniPathway" id="UPA00219"/>
<feature type="active site" description="Nucleophile" evidence="9">
    <location>
        <position position="162"/>
    </location>
</feature>
<keyword evidence="7 9" id="KW-0573">Peptidoglycan synthesis</keyword>
<evidence type="ECO:0000256" key="4">
    <source>
        <dbReference type="ARBA" id="ARBA00022679"/>
    </source>
</evidence>
<dbReference type="Pfam" id="PF01471">
    <property type="entry name" value="PG_binding_1"/>
    <property type="match status" value="1"/>
</dbReference>
<dbReference type="AlphaFoldDB" id="A0A3D8PXI1"/>
<evidence type="ECO:0000256" key="1">
    <source>
        <dbReference type="ARBA" id="ARBA00004752"/>
    </source>
</evidence>
<dbReference type="Pfam" id="PF03734">
    <property type="entry name" value="YkuD"/>
    <property type="match status" value="1"/>
</dbReference>
<dbReference type="Gene3D" id="2.40.440.10">
    <property type="entry name" value="L,D-transpeptidase catalytic domain-like"/>
    <property type="match status" value="1"/>
</dbReference>
<dbReference type="SUPFAM" id="SSF47090">
    <property type="entry name" value="PGBD-like"/>
    <property type="match status" value="1"/>
</dbReference>
<keyword evidence="12" id="KW-1185">Reference proteome</keyword>
<dbReference type="GO" id="GO:0018104">
    <property type="term" value="P:peptidoglycan-protein cross-linking"/>
    <property type="evidence" value="ECO:0007669"/>
    <property type="project" value="TreeGrafter"/>
</dbReference>
<evidence type="ECO:0000313" key="11">
    <source>
        <dbReference type="EMBL" id="RDW19988.1"/>
    </source>
</evidence>
<dbReference type="InterPro" id="IPR002477">
    <property type="entry name" value="Peptidoglycan-bd-like"/>
</dbReference>
<dbReference type="InterPro" id="IPR036366">
    <property type="entry name" value="PGBDSf"/>
</dbReference>
<sequence>MKRGELVSEVGSTSRDAYNAENLADNRYQIKTTTHFEIKHAYLCKTIKFAFVFKVLFLFLVSLSLTQNVEAKNQDVITIYINLWENQLSVMEDGVVIAQYPIGPGTDRTPTPIGRFKIIDKSRNWGHGFGTRWLGLDVPWGNYGIHGTNKPVLIGKNVSSGCVRMHNEDVEELFTRINVGTTVYIDGPITGLGEWEFRNLAIGSKGNLVQLVQNRLKAAGFYYGVVDGIYRETTEDAVKRFQRSHGLPVTGQIGERMYIELGILE</sequence>
<keyword evidence="3" id="KW-0328">Glycosyltransferase</keyword>
<protein>
    <recommendedName>
        <fullName evidence="10">L,D-TPase catalytic domain-containing protein</fullName>
    </recommendedName>
</protein>
<keyword evidence="8 9" id="KW-0961">Cell wall biogenesis/degradation</keyword>
<evidence type="ECO:0000313" key="12">
    <source>
        <dbReference type="Proteomes" id="UP000256520"/>
    </source>
</evidence>
<keyword evidence="4" id="KW-0808">Transferase</keyword>
<dbReference type="GO" id="GO:0071972">
    <property type="term" value="F:peptidoglycan L,D-transpeptidase activity"/>
    <property type="evidence" value="ECO:0007669"/>
    <property type="project" value="TreeGrafter"/>
</dbReference>
<evidence type="ECO:0000256" key="2">
    <source>
        <dbReference type="ARBA" id="ARBA00005992"/>
    </source>
</evidence>
<dbReference type="PANTHER" id="PTHR30582:SF24">
    <property type="entry name" value="L,D-TRANSPEPTIDASE ERFK_SRFK-RELATED"/>
    <property type="match status" value="1"/>
</dbReference>
<evidence type="ECO:0000259" key="10">
    <source>
        <dbReference type="PROSITE" id="PS52029"/>
    </source>
</evidence>
<evidence type="ECO:0000256" key="5">
    <source>
        <dbReference type="ARBA" id="ARBA00022801"/>
    </source>
</evidence>
<dbReference type="SUPFAM" id="SSF141523">
    <property type="entry name" value="L,D-transpeptidase catalytic domain-like"/>
    <property type="match status" value="1"/>
</dbReference>
<dbReference type="PROSITE" id="PS52029">
    <property type="entry name" value="LD_TPASE"/>
    <property type="match status" value="1"/>
</dbReference>
<comment type="similarity">
    <text evidence="2">Belongs to the YkuD family.</text>
</comment>
<evidence type="ECO:0000256" key="3">
    <source>
        <dbReference type="ARBA" id="ARBA00022676"/>
    </source>
</evidence>
<evidence type="ECO:0000256" key="6">
    <source>
        <dbReference type="ARBA" id="ARBA00022960"/>
    </source>
</evidence>
<comment type="caution">
    <text evidence="11">The sequence shown here is derived from an EMBL/GenBank/DDBJ whole genome shotgun (WGS) entry which is preliminary data.</text>
</comment>
<feature type="domain" description="L,D-TPase catalytic" evidence="10">
    <location>
        <begin position="77"/>
        <end position="186"/>
    </location>
</feature>
<feature type="active site" description="Proton donor/acceptor" evidence="9">
    <location>
        <position position="146"/>
    </location>
</feature>
<dbReference type="EMBL" id="PIOD01000006">
    <property type="protein sequence ID" value="RDW19988.1"/>
    <property type="molecule type" value="Genomic_DNA"/>
</dbReference>
<dbReference type="InterPro" id="IPR050979">
    <property type="entry name" value="LD-transpeptidase"/>
</dbReference>
<dbReference type="CDD" id="cd16913">
    <property type="entry name" value="YkuD_like"/>
    <property type="match status" value="1"/>
</dbReference>
<evidence type="ECO:0000256" key="9">
    <source>
        <dbReference type="PROSITE-ProRule" id="PRU01373"/>
    </source>
</evidence>
<dbReference type="InterPro" id="IPR036365">
    <property type="entry name" value="PGBD-like_sf"/>
</dbReference>
<gene>
    <name evidence="11" type="ORF">CWR45_07780</name>
</gene>
<accession>A0A3D8PXI1</accession>